<dbReference type="VEuPathDB" id="FungiDB:ASPBRDRAFT_139630"/>
<dbReference type="GeneID" id="93571600"/>
<dbReference type="InterPro" id="IPR036864">
    <property type="entry name" value="Zn2-C6_fun-type_DNA-bd_sf"/>
</dbReference>
<dbReference type="GO" id="GO:0000978">
    <property type="term" value="F:RNA polymerase II cis-regulatory region sequence-specific DNA binding"/>
    <property type="evidence" value="ECO:0007669"/>
    <property type="project" value="TreeGrafter"/>
</dbReference>
<organism evidence="7 8">
    <name type="scientific">Aspergillus brasiliensis (strain CBS 101740 / IMI 381727 / IBT 21946)</name>
    <dbReference type="NCBI Taxonomy" id="767769"/>
    <lineage>
        <taxon>Eukaryota</taxon>
        <taxon>Fungi</taxon>
        <taxon>Dikarya</taxon>
        <taxon>Ascomycota</taxon>
        <taxon>Pezizomycotina</taxon>
        <taxon>Eurotiomycetes</taxon>
        <taxon>Eurotiomycetidae</taxon>
        <taxon>Eurotiales</taxon>
        <taxon>Aspergillaceae</taxon>
        <taxon>Aspergillus</taxon>
        <taxon>Aspergillus subgen. Circumdati</taxon>
    </lineage>
</organism>
<dbReference type="OrthoDB" id="3364175at2759"/>
<evidence type="ECO:0000313" key="8">
    <source>
        <dbReference type="Proteomes" id="UP000184499"/>
    </source>
</evidence>
<evidence type="ECO:0000256" key="2">
    <source>
        <dbReference type="ARBA" id="ARBA00023015"/>
    </source>
</evidence>
<gene>
    <name evidence="7" type="ORF">ASPBRDRAFT_139630</name>
</gene>
<keyword evidence="8" id="KW-1185">Reference proteome</keyword>
<accession>A0A1L9U1Y4</accession>
<dbReference type="SMART" id="SM00906">
    <property type="entry name" value="Fungal_trans"/>
    <property type="match status" value="1"/>
</dbReference>
<keyword evidence="3" id="KW-0238">DNA-binding</keyword>
<dbReference type="GO" id="GO:0000981">
    <property type="term" value="F:DNA-binding transcription factor activity, RNA polymerase II-specific"/>
    <property type="evidence" value="ECO:0007669"/>
    <property type="project" value="InterPro"/>
</dbReference>
<dbReference type="Gene3D" id="4.10.240.10">
    <property type="entry name" value="Zn(2)-C6 fungal-type DNA-binding domain"/>
    <property type="match status" value="1"/>
</dbReference>
<dbReference type="Pfam" id="PF04082">
    <property type="entry name" value="Fungal_trans"/>
    <property type="match status" value="1"/>
</dbReference>
<keyword evidence="5" id="KW-0539">Nucleus</keyword>
<evidence type="ECO:0000256" key="5">
    <source>
        <dbReference type="ARBA" id="ARBA00023242"/>
    </source>
</evidence>
<dbReference type="EMBL" id="KV878714">
    <property type="protein sequence ID" value="OJJ65655.1"/>
    <property type="molecule type" value="Genomic_DNA"/>
</dbReference>
<evidence type="ECO:0000256" key="4">
    <source>
        <dbReference type="ARBA" id="ARBA00023163"/>
    </source>
</evidence>
<dbReference type="PANTHER" id="PTHR47424:SF3">
    <property type="entry name" value="REGULATORY PROTEIN GAL4"/>
    <property type="match status" value="1"/>
</dbReference>
<evidence type="ECO:0000256" key="3">
    <source>
        <dbReference type="ARBA" id="ARBA00023125"/>
    </source>
</evidence>
<dbReference type="CDD" id="cd12148">
    <property type="entry name" value="fungal_TF_MHR"/>
    <property type="match status" value="1"/>
</dbReference>
<evidence type="ECO:0000313" key="7">
    <source>
        <dbReference type="EMBL" id="OJJ65655.1"/>
    </source>
</evidence>
<dbReference type="GO" id="GO:0000435">
    <property type="term" value="P:positive regulation of transcription from RNA polymerase II promoter by galactose"/>
    <property type="evidence" value="ECO:0007669"/>
    <property type="project" value="TreeGrafter"/>
</dbReference>
<proteinExistence type="predicted"/>
<dbReference type="AlphaFoldDB" id="A0A1L9U1Y4"/>
<sequence length="584" mass="64894">MSFEGDTPPTKRKRTTHACDSCRQRKSRCNGARPMCDVCMGMGFECHYQDPAKRRASAANTNYSSPLEGRLEVMETLVRELLSKSNQRQVPETPWTDSVSIAEMQMLEAPTSEMRLYTDSVDGMCAITFAGESVSGYFGPTSSSAFFSKIIHATREIHSAVGSHARPAPVISKPPSPPAEEMLGDQVEGLGGNGLRNPFFLPPSQDVMRLVETFFAHTGRLFPYLHLGAIIEFNNVPRPADPNRVNRARLCILNMIMAFASIHSPSKSSSIVDKLSRGNVFFYRALYILRSMQPTDVTLESVQATLLVAQYVQGTQRSAQTWSIASSAIYGALQIGLWRQPTVEGLGMSPLEAEVRKRTWWMCYMIDKMCSMTFGRPPIIPNSYMDCELPLDVPLESLAINAERKTAKRPASTISGARLFLETSKLNTILGQVIEKLYGGNLDRSPSPRLSQQLQDVLGIDQQLAEWKCGLPAGLEILKGTNIIDIDLHSSSESLRFRVVMSLRYHSLTTLLHRKVLEWLLECSGSTMSGPGITDFLHTVINGSIDMCINSARDTISVISSILDHHILLPIWWYSVYYGIKAVI</sequence>
<dbReference type="PROSITE" id="PS00463">
    <property type="entry name" value="ZN2_CY6_FUNGAL_1"/>
    <property type="match status" value="1"/>
</dbReference>
<feature type="domain" description="Zn(2)-C6 fungal-type" evidence="6">
    <location>
        <begin position="18"/>
        <end position="48"/>
    </location>
</feature>
<name>A0A1L9U1Y4_ASPBC</name>
<dbReference type="RefSeq" id="XP_067472906.1">
    <property type="nucleotide sequence ID" value="XM_067619112.1"/>
</dbReference>
<evidence type="ECO:0000256" key="1">
    <source>
        <dbReference type="ARBA" id="ARBA00022723"/>
    </source>
</evidence>
<dbReference type="InterPro" id="IPR001138">
    <property type="entry name" value="Zn2Cys6_DnaBD"/>
</dbReference>
<reference evidence="8" key="1">
    <citation type="journal article" date="2017" name="Genome Biol.">
        <title>Comparative genomics reveals high biological diversity and specific adaptations in the industrially and medically important fungal genus Aspergillus.</title>
        <authorList>
            <person name="de Vries R.P."/>
            <person name="Riley R."/>
            <person name="Wiebenga A."/>
            <person name="Aguilar-Osorio G."/>
            <person name="Amillis S."/>
            <person name="Uchima C.A."/>
            <person name="Anderluh G."/>
            <person name="Asadollahi M."/>
            <person name="Askin M."/>
            <person name="Barry K."/>
            <person name="Battaglia E."/>
            <person name="Bayram O."/>
            <person name="Benocci T."/>
            <person name="Braus-Stromeyer S.A."/>
            <person name="Caldana C."/>
            <person name="Canovas D."/>
            <person name="Cerqueira G.C."/>
            <person name="Chen F."/>
            <person name="Chen W."/>
            <person name="Choi C."/>
            <person name="Clum A."/>
            <person name="Dos Santos R.A."/>
            <person name="Damasio A.R."/>
            <person name="Diallinas G."/>
            <person name="Emri T."/>
            <person name="Fekete E."/>
            <person name="Flipphi M."/>
            <person name="Freyberg S."/>
            <person name="Gallo A."/>
            <person name="Gournas C."/>
            <person name="Habgood R."/>
            <person name="Hainaut M."/>
            <person name="Harispe M.L."/>
            <person name="Henrissat B."/>
            <person name="Hilden K.S."/>
            <person name="Hope R."/>
            <person name="Hossain A."/>
            <person name="Karabika E."/>
            <person name="Karaffa L."/>
            <person name="Karanyi Z."/>
            <person name="Krasevec N."/>
            <person name="Kuo A."/>
            <person name="Kusch H."/>
            <person name="LaButti K."/>
            <person name="Lagendijk E.L."/>
            <person name="Lapidus A."/>
            <person name="Levasseur A."/>
            <person name="Lindquist E."/>
            <person name="Lipzen A."/>
            <person name="Logrieco A.F."/>
            <person name="MacCabe A."/>
            <person name="Maekelae M.R."/>
            <person name="Malavazi I."/>
            <person name="Melin P."/>
            <person name="Meyer V."/>
            <person name="Mielnichuk N."/>
            <person name="Miskei M."/>
            <person name="Molnar A.P."/>
            <person name="Mule G."/>
            <person name="Ngan C.Y."/>
            <person name="Orejas M."/>
            <person name="Orosz E."/>
            <person name="Ouedraogo J.P."/>
            <person name="Overkamp K.M."/>
            <person name="Park H.-S."/>
            <person name="Perrone G."/>
            <person name="Piumi F."/>
            <person name="Punt P.J."/>
            <person name="Ram A.F."/>
            <person name="Ramon A."/>
            <person name="Rauscher S."/>
            <person name="Record E."/>
            <person name="Riano-Pachon D.M."/>
            <person name="Robert V."/>
            <person name="Roehrig J."/>
            <person name="Ruller R."/>
            <person name="Salamov A."/>
            <person name="Salih N.S."/>
            <person name="Samson R.A."/>
            <person name="Sandor E."/>
            <person name="Sanguinetti M."/>
            <person name="Schuetze T."/>
            <person name="Sepcic K."/>
            <person name="Shelest E."/>
            <person name="Sherlock G."/>
            <person name="Sophianopoulou V."/>
            <person name="Squina F.M."/>
            <person name="Sun H."/>
            <person name="Susca A."/>
            <person name="Todd R.B."/>
            <person name="Tsang A."/>
            <person name="Unkles S.E."/>
            <person name="van de Wiele N."/>
            <person name="van Rossen-Uffink D."/>
            <person name="Oliveira J.V."/>
            <person name="Vesth T.C."/>
            <person name="Visser J."/>
            <person name="Yu J.-H."/>
            <person name="Zhou M."/>
            <person name="Andersen M.R."/>
            <person name="Archer D.B."/>
            <person name="Baker S.E."/>
            <person name="Benoit I."/>
            <person name="Brakhage A.A."/>
            <person name="Braus G.H."/>
            <person name="Fischer R."/>
            <person name="Frisvad J.C."/>
            <person name="Goldman G.H."/>
            <person name="Houbraken J."/>
            <person name="Oakley B."/>
            <person name="Pocsi I."/>
            <person name="Scazzocchio C."/>
            <person name="Seiboth B."/>
            <person name="vanKuyk P.A."/>
            <person name="Wortman J."/>
            <person name="Dyer P.S."/>
            <person name="Grigoriev I.V."/>
        </authorList>
    </citation>
    <scope>NUCLEOTIDE SEQUENCE [LARGE SCALE GENOMIC DNA]</scope>
    <source>
        <strain evidence="8">CBS 101740 / IMI 381727 / IBT 21946</strain>
    </source>
</reference>
<dbReference type="CDD" id="cd00067">
    <property type="entry name" value="GAL4"/>
    <property type="match status" value="1"/>
</dbReference>
<dbReference type="GO" id="GO:0008270">
    <property type="term" value="F:zinc ion binding"/>
    <property type="evidence" value="ECO:0007669"/>
    <property type="project" value="InterPro"/>
</dbReference>
<protein>
    <recommendedName>
        <fullName evidence="6">Zn(2)-C6 fungal-type domain-containing protein</fullName>
    </recommendedName>
</protein>
<evidence type="ECO:0000259" key="6">
    <source>
        <dbReference type="PROSITE" id="PS50048"/>
    </source>
</evidence>
<dbReference type="Pfam" id="PF00172">
    <property type="entry name" value="Zn_clus"/>
    <property type="match status" value="1"/>
</dbReference>
<dbReference type="OMA" id="RTHANGC"/>
<dbReference type="InterPro" id="IPR051127">
    <property type="entry name" value="Fungal_SecMet_Regulators"/>
</dbReference>
<keyword evidence="4" id="KW-0804">Transcription</keyword>
<keyword evidence="1" id="KW-0479">Metal-binding</keyword>
<dbReference type="PROSITE" id="PS50048">
    <property type="entry name" value="ZN2_CY6_FUNGAL_2"/>
    <property type="match status" value="1"/>
</dbReference>
<dbReference type="Proteomes" id="UP000184499">
    <property type="component" value="Unassembled WGS sequence"/>
</dbReference>
<dbReference type="PANTHER" id="PTHR47424">
    <property type="entry name" value="REGULATORY PROTEIN GAL4"/>
    <property type="match status" value="1"/>
</dbReference>
<dbReference type="InterPro" id="IPR007219">
    <property type="entry name" value="XnlR_reg_dom"/>
</dbReference>
<dbReference type="SMART" id="SM00066">
    <property type="entry name" value="GAL4"/>
    <property type="match status" value="1"/>
</dbReference>
<keyword evidence="2" id="KW-0805">Transcription regulation</keyword>
<dbReference type="GO" id="GO:0005634">
    <property type="term" value="C:nucleus"/>
    <property type="evidence" value="ECO:0007669"/>
    <property type="project" value="TreeGrafter"/>
</dbReference>
<dbReference type="SUPFAM" id="SSF57701">
    <property type="entry name" value="Zn2/Cys6 DNA-binding domain"/>
    <property type="match status" value="1"/>
</dbReference>
<dbReference type="GO" id="GO:0006351">
    <property type="term" value="P:DNA-templated transcription"/>
    <property type="evidence" value="ECO:0007669"/>
    <property type="project" value="InterPro"/>
</dbReference>
<dbReference type="STRING" id="767769.A0A1L9U1Y4"/>